<dbReference type="InterPro" id="IPR043133">
    <property type="entry name" value="GTP-CH-I_C/QueF"/>
</dbReference>
<dbReference type="SMART" id="SM00905">
    <property type="entry name" value="FolB"/>
    <property type="match status" value="1"/>
</dbReference>
<dbReference type="GO" id="GO:0004150">
    <property type="term" value="F:dihydroneopterin aldolase activity"/>
    <property type="evidence" value="ECO:0007669"/>
    <property type="project" value="InterPro"/>
</dbReference>
<dbReference type="SUPFAM" id="SSF55620">
    <property type="entry name" value="Tetrahydrobiopterin biosynthesis enzymes-like"/>
    <property type="match status" value="1"/>
</dbReference>
<dbReference type="Pfam" id="PF02152">
    <property type="entry name" value="FolB"/>
    <property type="match status" value="1"/>
</dbReference>
<organism evidence="2 3">
    <name type="scientific">Candidatus Jidaibacter acanthamoebae</name>
    <dbReference type="NCBI Taxonomy" id="86105"/>
    <lineage>
        <taxon>Bacteria</taxon>
        <taxon>Pseudomonadati</taxon>
        <taxon>Pseudomonadota</taxon>
        <taxon>Alphaproteobacteria</taxon>
        <taxon>Rickettsiales</taxon>
        <taxon>Candidatus Midichloriaceae</taxon>
        <taxon>Candidatus Jidaibacter</taxon>
    </lineage>
</organism>
<proteinExistence type="predicted"/>
<evidence type="ECO:0000259" key="1">
    <source>
        <dbReference type="SMART" id="SM00905"/>
    </source>
</evidence>
<evidence type="ECO:0000313" key="3">
    <source>
        <dbReference type="Proteomes" id="UP000031258"/>
    </source>
</evidence>
<dbReference type="STRING" id="86105.NF27_FP00110"/>
<dbReference type="GO" id="GO:0006760">
    <property type="term" value="P:folic acid-containing compound metabolic process"/>
    <property type="evidence" value="ECO:0007669"/>
    <property type="project" value="InterPro"/>
</dbReference>
<reference evidence="2 3" key="1">
    <citation type="submission" date="2014-11" db="EMBL/GenBank/DDBJ databases">
        <title>A Rickettsiales Symbiont of Amoebae With Ancient Features.</title>
        <authorList>
            <person name="Schulz F."/>
            <person name="Martijn J."/>
            <person name="Wascher F."/>
            <person name="Kostanjsek R."/>
            <person name="Ettema T.J."/>
            <person name="Horn M."/>
        </authorList>
    </citation>
    <scope>NUCLEOTIDE SEQUENCE [LARGE SCALE GENOMIC DNA]</scope>
    <source>
        <strain evidence="2 3">UWC36</strain>
    </source>
</reference>
<evidence type="ECO:0000313" key="2">
    <source>
        <dbReference type="EMBL" id="KIE04820.1"/>
    </source>
</evidence>
<dbReference type="Gene3D" id="3.30.1130.10">
    <property type="match status" value="1"/>
</dbReference>
<dbReference type="Proteomes" id="UP000031258">
    <property type="component" value="Unassembled WGS sequence"/>
</dbReference>
<dbReference type="InterPro" id="IPR006157">
    <property type="entry name" value="FolB_dom"/>
</dbReference>
<gene>
    <name evidence="2" type="ORF">NF27_FP00110</name>
</gene>
<sequence>MQDNKLIKLNKTAMQHRSGNKKLNCAVIVSGYAVLVKVGVGEEERSAPQKLLVDIKLHYPELPLGCESDDITDVICYDQLCSKVHALLLDKEFKLIEHIAFYIYNNLKSCYLDYSFNIKVTKFPSIKNLEGYTAFEITE</sequence>
<dbReference type="AlphaFoldDB" id="A0A0C1QXP7"/>
<comment type="caution">
    <text evidence="2">The sequence shown here is derived from an EMBL/GenBank/DDBJ whole genome shotgun (WGS) entry which is preliminary data.</text>
</comment>
<dbReference type="NCBIfam" id="TIGR00526">
    <property type="entry name" value="folB_dom"/>
    <property type="match status" value="1"/>
</dbReference>
<dbReference type="EMBL" id="JSWE01000141">
    <property type="protein sequence ID" value="KIE04820.1"/>
    <property type="molecule type" value="Genomic_DNA"/>
</dbReference>
<name>A0A0C1QXP7_9RICK</name>
<feature type="domain" description="Dihydroneopterin aldolase/epimerase" evidence="1">
    <location>
        <begin position="27"/>
        <end position="139"/>
    </location>
</feature>
<keyword evidence="3" id="KW-1185">Reference proteome</keyword>
<protein>
    <recommendedName>
        <fullName evidence="1">Dihydroneopterin aldolase/epimerase domain-containing protein</fullName>
    </recommendedName>
</protein>
<accession>A0A0C1QXP7</accession>